<dbReference type="OrthoDB" id="9790818at2"/>
<dbReference type="SMART" id="SM00829">
    <property type="entry name" value="PKS_ER"/>
    <property type="match status" value="1"/>
</dbReference>
<accession>A0A7J5BRC8</accession>
<proteinExistence type="predicted"/>
<dbReference type="InterPro" id="IPR011032">
    <property type="entry name" value="GroES-like_sf"/>
</dbReference>
<dbReference type="EMBL" id="WBJZ01000019">
    <property type="protein sequence ID" value="KAB1654336.1"/>
    <property type="molecule type" value="Genomic_DNA"/>
</dbReference>
<dbReference type="SUPFAM" id="SSF50129">
    <property type="entry name" value="GroES-like"/>
    <property type="match status" value="1"/>
</dbReference>
<dbReference type="Gene3D" id="3.90.180.10">
    <property type="entry name" value="Medium-chain alcohol dehydrogenases, catalytic domain"/>
    <property type="match status" value="1"/>
</dbReference>
<dbReference type="Proteomes" id="UP000467240">
    <property type="component" value="Unassembled WGS sequence"/>
</dbReference>
<comment type="caution">
    <text evidence="2">The sequence shown here is derived from an EMBL/GenBank/DDBJ whole genome shotgun (WGS) entry which is preliminary data.</text>
</comment>
<dbReference type="InterPro" id="IPR036291">
    <property type="entry name" value="NAD(P)-bd_dom_sf"/>
</dbReference>
<dbReference type="GO" id="GO:0016491">
    <property type="term" value="F:oxidoreductase activity"/>
    <property type="evidence" value="ECO:0007669"/>
    <property type="project" value="InterPro"/>
</dbReference>
<evidence type="ECO:0000313" key="2">
    <source>
        <dbReference type="EMBL" id="KAB1654336.1"/>
    </source>
</evidence>
<reference evidence="2 3" key="1">
    <citation type="submission" date="2019-09" db="EMBL/GenBank/DDBJ databases">
        <title>Phylogeny of genus Pseudoclavibacter and closely related genus.</title>
        <authorList>
            <person name="Li Y."/>
        </authorList>
    </citation>
    <scope>NUCLEOTIDE SEQUENCE [LARGE SCALE GENOMIC DNA]</scope>
    <source>
        <strain evidence="2 3">DSM 23821</strain>
    </source>
</reference>
<keyword evidence="3" id="KW-1185">Reference proteome</keyword>
<evidence type="ECO:0000313" key="3">
    <source>
        <dbReference type="Proteomes" id="UP000467240"/>
    </source>
</evidence>
<dbReference type="Pfam" id="PF08240">
    <property type="entry name" value="ADH_N"/>
    <property type="match status" value="1"/>
</dbReference>
<dbReference type="InterPro" id="IPR013154">
    <property type="entry name" value="ADH-like_N"/>
</dbReference>
<dbReference type="Pfam" id="PF13602">
    <property type="entry name" value="ADH_zinc_N_2"/>
    <property type="match status" value="1"/>
</dbReference>
<dbReference type="PANTHER" id="PTHR43677">
    <property type="entry name" value="SHORT-CHAIN DEHYDROGENASE/REDUCTASE"/>
    <property type="match status" value="1"/>
</dbReference>
<evidence type="ECO:0000259" key="1">
    <source>
        <dbReference type="SMART" id="SM00829"/>
    </source>
</evidence>
<dbReference type="PANTHER" id="PTHR43677:SF4">
    <property type="entry name" value="QUINONE OXIDOREDUCTASE-LIKE PROTEIN 2"/>
    <property type="match status" value="1"/>
</dbReference>
<dbReference type="InterPro" id="IPR051397">
    <property type="entry name" value="Zn-ADH-like_protein"/>
</dbReference>
<name>A0A7J5BRC8_9MICO</name>
<dbReference type="AlphaFoldDB" id="A0A7J5BRC8"/>
<gene>
    <name evidence="2" type="ORF">F8O01_13760</name>
</gene>
<dbReference type="SUPFAM" id="SSF51735">
    <property type="entry name" value="NAD(P)-binding Rossmann-fold domains"/>
    <property type="match status" value="1"/>
</dbReference>
<dbReference type="InterPro" id="IPR020843">
    <property type="entry name" value="ER"/>
</dbReference>
<protein>
    <submittedName>
        <fullName evidence="2">Zinc-binding dehydrogenase</fullName>
    </submittedName>
</protein>
<feature type="domain" description="Enoyl reductase (ER)" evidence="1">
    <location>
        <begin position="10"/>
        <end position="320"/>
    </location>
</feature>
<organism evidence="2 3">
    <name type="scientific">Pseudoclavibacter chungangensis</name>
    <dbReference type="NCBI Taxonomy" id="587635"/>
    <lineage>
        <taxon>Bacteria</taxon>
        <taxon>Bacillati</taxon>
        <taxon>Actinomycetota</taxon>
        <taxon>Actinomycetes</taxon>
        <taxon>Micrococcales</taxon>
        <taxon>Microbacteriaceae</taxon>
        <taxon>Pseudoclavibacter</taxon>
    </lineage>
</organism>
<sequence>MRAVVRHEYGTADVLVVDEVPVPRPGRGEVLVRVDAAGLDRGAWHLMAGDPPAVRLALGLRRPRDPGVGSELAGVVVAIGPGDRSGLRIGDVVLGAGLATFAEYAIAKTTALCRRPSDLDAVAAAALPVSAVTAHQAVVDIARVTDGQRVLVIGAAGGVGAYAVQFAASCGAVVTAVSRRDKHAAVRDLGASAVVDRERVDPRDWGVHDVVIDIGGRRPLAQLGRLVARAGALVLVGGEGGRGPLGGTSRQVGAALRSPFLPFRARMFVSTVTTRALAPVVEAVADGRVRPVVDRVVGLGDVASGVSALEAGSLVGKVVVVPDAPTETA</sequence>
<dbReference type="Gene3D" id="3.40.50.720">
    <property type="entry name" value="NAD(P)-binding Rossmann-like Domain"/>
    <property type="match status" value="1"/>
</dbReference>